<name>A0A6G4XK43_9ACTN</name>
<dbReference type="Proteomes" id="UP000481109">
    <property type="component" value="Unassembled WGS sequence"/>
</dbReference>
<feature type="transmembrane region" description="Helical" evidence="1">
    <location>
        <begin position="85"/>
        <end position="114"/>
    </location>
</feature>
<gene>
    <name evidence="2" type="ORF">G6045_18070</name>
</gene>
<dbReference type="AlphaFoldDB" id="A0A6G4XK43"/>
<feature type="transmembrane region" description="Helical" evidence="1">
    <location>
        <begin position="50"/>
        <end position="73"/>
    </location>
</feature>
<dbReference type="RefSeq" id="WP_165333013.1">
    <property type="nucleotide sequence ID" value="NZ_JAAKZW010000068.1"/>
</dbReference>
<keyword evidence="1" id="KW-0472">Membrane</keyword>
<dbReference type="EMBL" id="JAAKZW010000068">
    <property type="protein sequence ID" value="NGO77552.1"/>
    <property type="molecule type" value="Genomic_DNA"/>
</dbReference>
<evidence type="ECO:0000313" key="2">
    <source>
        <dbReference type="EMBL" id="NGO77552.1"/>
    </source>
</evidence>
<sequence>MSASDGADRSLGQLVASATSEMSALIHDEIALAKAQLRTDVKRGATSGGAFIAALAVLIFSLPMLSFVLAYAINTWTGGHNGNGGWNLVWCFGLSFLASVLLAGLLALIGVIMAKKTAKAKGPQKVAASAKETAAVLGNVKPHPRSVTAPARGELTRAVEDAKPVARSTS</sequence>
<dbReference type="InterPro" id="IPR009937">
    <property type="entry name" value="Phage_holin_3_6"/>
</dbReference>
<keyword evidence="1" id="KW-1133">Transmembrane helix</keyword>
<comment type="caution">
    <text evidence="2">The sequence shown here is derived from an EMBL/GenBank/DDBJ whole genome shotgun (WGS) entry which is preliminary data.</text>
</comment>
<evidence type="ECO:0000256" key="1">
    <source>
        <dbReference type="SAM" id="Phobius"/>
    </source>
</evidence>
<accession>A0A6G4XK43</accession>
<dbReference type="Pfam" id="PF07332">
    <property type="entry name" value="Phage_holin_3_6"/>
    <property type="match status" value="1"/>
</dbReference>
<protein>
    <submittedName>
        <fullName evidence="2">Phage holin family protein</fullName>
    </submittedName>
</protein>
<keyword evidence="1" id="KW-0812">Transmembrane</keyword>
<evidence type="ECO:0000313" key="3">
    <source>
        <dbReference type="Proteomes" id="UP000481109"/>
    </source>
</evidence>
<keyword evidence="3" id="KW-1185">Reference proteome</keyword>
<reference evidence="2 3" key="1">
    <citation type="submission" date="2020-02" db="EMBL/GenBank/DDBJ databases">
        <title>Whole-genome analyses of novel actinobacteria.</title>
        <authorList>
            <person name="Sahin N."/>
            <person name="Tokatli A."/>
        </authorList>
    </citation>
    <scope>NUCLEOTIDE SEQUENCE [LARGE SCALE GENOMIC DNA]</scope>
    <source>
        <strain evidence="2 3">YC504</strain>
    </source>
</reference>
<organism evidence="2 3">
    <name type="scientific">Streptomyces mesophilus</name>
    <dbReference type="NCBI Taxonomy" id="1775132"/>
    <lineage>
        <taxon>Bacteria</taxon>
        <taxon>Bacillati</taxon>
        <taxon>Actinomycetota</taxon>
        <taxon>Actinomycetes</taxon>
        <taxon>Kitasatosporales</taxon>
        <taxon>Streptomycetaceae</taxon>
        <taxon>Streptomyces</taxon>
    </lineage>
</organism>
<proteinExistence type="predicted"/>